<dbReference type="Proteomes" id="UP000003532">
    <property type="component" value="Unassembled WGS sequence"/>
</dbReference>
<reference evidence="1 2" key="1">
    <citation type="journal article" date="2011" name="BMC Genomics">
        <title>Genome sequencing reveals diversification of virulence factor content and possible host adaptation in distinct subpopulations of Salmonella enterica.</title>
        <authorList>
            <person name="den Bakker H.C."/>
            <person name="Moreno Switt A.I."/>
            <person name="Govoni G."/>
            <person name="Cummings C.A."/>
            <person name="Ranieri M.L."/>
            <person name="Degoricija L."/>
            <person name="Hoelzer K."/>
            <person name="Rodriguez-Rivera L.D."/>
            <person name="Brown S."/>
            <person name="Bolchacova E."/>
            <person name="Furtado M.R."/>
            <person name="Wiedmann M."/>
        </authorList>
    </citation>
    <scope>NUCLEOTIDE SEQUENCE [LARGE SCALE GENOMIC DNA]</scope>
    <source>
        <strain evidence="1 2">R8-3668</strain>
    </source>
</reference>
<name>G5N932_SALET</name>
<evidence type="ECO:0000313" key="1">
    <source>
        <dbReference type="EMBL" id="EHC61688.1"/>
    </source>
</evidence>
<gene>
    <name evidence="1" type="ORF">LTSEINV_0864</name>
</gene>
<sequence length="30" mass="3037">MHACSVFSISVATVIGPTPPGTGVMYDARA</sequence>
<proteinExistence type="predicted"/>
<accession>G5N932</accession>
<evidence type="ECO:0000313" key="2">
    <source>
        <dbReference type="Proteomes" id="UP000003532"/>
    </source>
</evidence>
<dbReference type="EMBL" id="AFCO01000298">
    <property type="protein sequence ID" value="EHC61688.1"/>
    <property type="molecule type" value="Genomic_DNA"/>
</dbReference>
<dbReference type="AlphaFoldDB" id="G5N932"/>
<comment type="caution">
    <text evidence="1">The sequence shown here is derived from an EMBL/GenBank/DDBJ whole genome shotgun (WGS) entry which is preliminary data.</text>
</comment>
<protein>
    <submittedName>
        <fullName evidence="1">Uncharacterized protein</fullName>
    </submittedName>
</protein>
<organism evidence="1 2">
    <name type="scientific">Salmonella enterica subsp. enterica serovar Inverness str. R8-3668</name>
    <dbReference type="NCBI Taxonomy" id="913075"/>
    <lineage>
        <taxon>Bacteria</taxon>
        <taxon>Pseudomonadati</taxon>
        <taxon>Pseudomonadota</taxon>
        <taxon>Gammaproteobacteria</taxon>
        <taxon>Enterobacterales</taxon>
        <taxon>Enterobacteriaceae</taxon>
        <taxon>Salmonella</taxon>
    </lineage>
</organism>
<feature type="non-terminal residue" evidence="1">
    <location>
        <position position="30"/>
    </location>
</feature>